<keyword evidence="3" id="KW-1185">Reference proteome</keyword>
<dbReference type="OrthoDB" id="407152at2759"/>
<proteinExistence type="predicted"/>
<accession>A0A1Q9C3F8</accession>
<name>A0A1Q9C3F8_SYMMI</name>
<evidence type="ECO:0000313" key="3">
    <source>
        <dbReference type="Proteomes" id="UP000186817"/>
    </source>
</evidence>
<comment type="caution">
    <text evidence="2">The sequence shown here is derived from an EMBL/GenBank/DDBJ whole genome shotgun (WGS) entry which is preliminary data.</text>
</comment>
<feature type="compositionally biased region" description="Basic residues" evidence="1">
    <location>
        <begin position="387"/>
        <end position="405"/>
    </location>
</feature>
<feature type="region of interest" description="Disordered" evidence="1">
    <location>
        <begin position="369"/>
        <end position="412"/>
    </location>
</feature>
<dbReference type="EMBL" id="LSRX01001764">
    <property type="protein sequence ID" value="OLP77454.1"/>
    <property type="molecule type" value="Genomic_DNA"/>
</dbReference>
<organism evidence="2 3">
    <name type="scientific">Symbiodinium microadriaticum</name>
    <name type="common">Dinoflagellate</name>
    <name type="synonym">Zooxanthella microadriatica</name>
    <dbReference type="NCBI Taxonomy" id="2951"/>
    <lineage>
        <taxon>Eukaryota</taxon>
        <taxon>Sar</taxon>
        <taxon>Alveolata</taxon>
        <taxon>Dinophyceae</taxon>
        <taxon>Suessiales</taxon>
        <taxon>Symbiodiniaceae</taxon>
        <taxon>Symbiodinium</taxon>
    </lineage>
</organism>
<sequence>MAAVFLNQLHDMLRKQKPIMGEHFDGMLAAQKDCAVRTISQHKLTMEEASEICSLVEQGPWTSEQKKELGRAVNNSVSSGMMAAGTKKRGNQTQELENFFCFLSAADKEVLGDANAGVHSRCNHVAEIMEKMGLFWPSEKTTGHIVGTMATLQAAGLESPDDFHGAVRKLKSMIKGRLKKNQAAKASEFVAVYKEPALLPEIYRAHFGMAEAGELPASAVVLHGPLRGSHKALASSGSSNIVGNNMVNPSFFKKMMADGNMNMMGLMSCMSTCMQHFHQQQPSSSTLPGFKLLGKGGNEASPARTTSMLSTSPVQDSPQGSVCSPPPPNKVEPEQQEQLQLAVPAAGQDPVGPAEQARQMLAAWNNKNAAKMDEESDDGDVQPQKKPAAKLHTKKSVKPMKKPAAKAKSQSQPKLNVNNLTMKKRLLLRKVFATQRALAEILKEIRELDVVPAATSRSSVKRAREQKLQEYETPYGHIYIEPTLQKEDGTDVTIPILSPAAMLTWATQHCQAFGEFLEKRLDLNPPSIDKGWSLVWYSDEVAPGNQLKHVNKRKVQVIYWSLQQLGNHARGCETCWFTLTAVRSSVVAEMGGMAVLLRQIARFFFEEPDWRQGILLTCPTGPRMLFADLRVLISDEAAIKQSLCNKGASGLIFCIHCQNAVDHKSDVAANSGGRQISSLETDISRFRQQTQRSVKEYMDYLAQQQPLLSKARFEKLQTALGFNFKPMGLLAHPAYGPKVIDCIMFDWMHIYLVNGLFNVLTGLFLGDLHENGWKNPEIQRFADTFTWPARLRGAAPKDVLHKRGKSDSLKCSASEALNFLQVLRTYLVLWVLPQCNEDMRNACEVWLAMCKVLDALQKIAVGDGFSAVELQALVKGHLDLAQEGVHLVQPVRPAPAKLQAELRRCWNIQGEIMTANQAVHAGNFAVSAKDLAVLHLDGQRLVGRVGYHIQADASCWSHVTLWKHVHGAMFTLSEVGWLVRDLAWLGDEAKISVKQVLTQTLLYLPMRKVASPWRTEVFRATRRSLRTKFVKLDSSGRGSSGLRWLAPMRFLEDQRITVLQEEPAAG</sequence>
<dbReference type="AlphaFoldDB" id="A0A1Q9C3F8"/>
<protein>
    <submittedName>
        <fullName evidence="2">Uncharacterized protein</fullName>
    </submittedName>
</protein>
<feature type="compositionally biased region" description="Polar residues" evidence="1">
    <location>
        <begin position="303"/>
        <end position="322"/>
    </location>
</feature>
<evidence type="ECO:0000256" key="1">
    <source>
        <dbReference type="SAM" id="MobiDB-lite"/>
    </source>
</evidence>
<evidence type="ECO:0000313" key="2">
    <source>
        <dbReference type="EMBL" id="OLP77454.1"/>
    </source>
</evidence>
<gene>
    <name evidence="2" type="ORF">AK812_SmicGene42481</name>
</gene>
<feature type="region of interest" description="Disordered" evidence="1">
    <location>
        <begin position="280"/>
        <end position="338"/>
    </location>
</feature>
<reference evidence="2 3" key="1">
    <citation type="submission" date="2016-02" db="EMBL/GenBank/DDBJ databases">
        <title>Genome analysis of coral dinoflagellate symbionts highlights evolutionary adaptations to a symbiotic lifestyle.</title>
        <authorList>
            <person name="Aranda M."/>
            <person name="Li Y."/>
            <person name="Liew Y.J."/>
            <person name="Baumgarten S."/>
            <person name="Simakov O."/>
            <person name="Wilson M."/>
            <person name="Piel J."/>
            <person name="Ashoor H."/>
            <person name="Bougouffa S."/>
            <person name="Bajic V.B."/>
            <person name="Ryu T."/>
            <person name="Ravasi T."/>
            <person name="Bayer T."/>
            <person name="Micklem G."/>
            <person name="Kim H."/>
            <person name="Bhak J."/>
            <person name="Lajeunesse T.C."/>
            <person name="Voolstra C.R."/>
        </authorList>
    </citation>
    <scope>NUCLEOTIDE SEQUENCE [LARGE SCALE GENOMIC DNA]</scope>
    <source>
        <strain evidence="2 3">CCMP2467</strain>
    </source>
</reference>
<dbReference type="Proteomes" id="UP000186817">
    <property type="component" value="Unassembled WGS sequence"/>
</dbReference>